<name>A0ACC2U817_9FUNG</name>
<reference evidence="1" key="1">
    <citation type="submission" date="2022-04" db="EMBL/GenBank/DDBJ databases">
        <title>Genome of the entomopathogenic fungus Entomophthora muscae.</title>
        <authorList>
            <person name="Elya C."/>
            <person name="Lovett B.R."/>
            <person name="Lee E."/>
            <person name="Macias A.M."/>
            <person name="Hajek A.E."/>
            <person name="De Bivort B.L."/>
            <person name="Kasson M.T."/>
            <person name="De Fine Licht H.H."/>
            <person name="Stajich J.E."/>
        </authorList>
    </citation>
    <scope>NUCLEOTIDE SEQUENCE</scope>
    <source>
        <strain evidence="1">Berkeley</strain>
    </source>
</reference>
<gene>
    <name evidence="1" type="ORF">DSO57_1002209</name>
</gene>
<evidence type="ECO:0000313" key="1">
    <source>
        <dbReference type="EMBL" id="KAJ9082691.1"/>
    </source>
</evidence>
<evidence type="ECO:0000313" key="2">
    <source>
        <dbReference type="Proteomes" id="UP001165960"/>
    </source>
</evidence>
<organism evidence="1 2">
    <name type="scientific">Entomophthora muscae</name>
    <dbReference type="NCBI Taxonomy" id="34485"/>
    <lineage>
        <taxon>Eukaryota</taxon>
        <taxon>Fungi</taxon>
        <taxon>Fungi incertae sedis</taxon>
        <taxon>Zoopagomycota</taxon>
        <taxon>Entomophthoromycotina</taxon>
        <taxon>Entomophthoromycetes</taxon>
        <taxon>Entomophthorales</taxon>
        <taxon>Entomophthoraceae</taxon>
        <taxon>Entomophthora</taxon>
    </lineage>
</organism>
<protein>
    <submittedName>
        <fullName evidence="1">Uncharacterized protein</fullName>
    </submittedName>
</protein>
<proteinExistence type="predicted"/>
<dbReference type="Proteomes" id="UP001165960">
    <property type="component" value="Unassembled WGS sequence"/>
</dbReference>
<dbReference type="EMBL" id="QTSX02001425">
    <property type="protein sequence ID" value="KAJ9082691.1"/>
    <property type="molecule type" value="Genomic_DNA"/>
</dbReference>
<keyword evidence="2" id="KW-1185">Reference proteome</keyword>
<comment type="caution">
    <text evidence="1">The sequence shown here is derived from an EMBL/GenBank/DDBJ whole genome shotgun (WGS) entry which is preliminary data.</text>
</comment>
<sequence>MEIEFLFVYAPVRTITMHGFDSVLSVATVLVFAVLPPRLRSTSNPFAESCTCKP</sequence>
<accession>A0ACC2U817</accession>